<protein>
    <submittedName>
        <fullName evidence="4">C2H2-type domain-containing protein</fullName>
    </submittedName>
</protein>
<accession>A0A7I5EDH1</accession>
<dbReference type="InterPro" id="IPR039149">
    <property type="entry name" value="ZNF800"/>
</dbReference>
<dbReference type="PANTHER" id="PTHR21020">
    <property type="entry name" value="ZINC FINGER PROTEIN 800"/>
    <property type="match status" value="1"/>
</dbReference>
<proteinExistence type="predicted"/>
<sequence>MPQLRQPGVVDLQTYLKTCPEETRKLFEKECSVMLECRVCRSIFRSFVNFCSHKRGFCRSEAQEKLQKESSKVRDDCLAQKKGASLRRTNLAKHVMKKVDTTEIPGHDKDAAKPTYVHTISAIRREVVAVIGADGIIQIHAPPVNRTTTEIDTDRVLLLRPQENPSRYRGMSLRMRLKEDATRLISRDEVECVERLMKYVPYEVEPTLGRCLHTSCAEIAPFGSIQALAYHMSVKHLKKEKNGKSIPCLMCSKKFITWKFFFHHIKRKHGQIKSEHIAYRKREADEYVLRRRAKKVKLCLSNEGTRSRSLSPECSGVVRDQRELNESESRDAESCSGLSFQENHFKSSGPANEEVIDDATSCPASLTPESARRDENIQIKTKRSRRSCTPPNLPENAEENCRAINHREPRRRKIPARYRDDDILLFGLDEATRTRHSSTLSCPLMETSSKTTSPALYEDLIMKDVAKVMECILSDVVEMLSHEVVNHVLFDAVDISSRESSSPIPATSVRTKSSRLRRRPDWMDNEDFVIVEDRKSRKEGSNDFAVLPVFNNKDCLTDSTVFIDATPPPQCTPTKGPIMHSVTSRSRRNNPPDLLSSPSSRRKQNLNAVTDEMDDVAILSKYGKPGKPGDLAMVPVYLSGAQKQLFFSSLRQLDPNEPDGKHVCSQCNEVVPNLKEGRRHMVTHIRVMRLRCSLCGAGSFFCTDLRVHLMEGHCEKLHRAPEGVVKRDVIPCMTKEQADSLSELADPVNPGRVMYTSGQIVSAKSRTPYYPDPVIEERILGPGRIGRRSSPVRLKNRV</sequence>
<feature type="compositionally biased region" description="Low complexity" evidence="1">
    <location>
        <begin position="589"/>
        <end position="599"/>
    </location>
</feature>
<dbReference type="AlphaFoldDB" id="A0A7I5EDH1"/>
<name>A0A7I5EDH1_HAECO</name>
<dbReference type="InterPro" id="IPR013087">
    <property type="entry name" value="Znf_C2H2_type"/>
</dbReference>
<organism evidence="3 4">
    <name type="scientific">Haemonchus contortus</name>
    <name type="common">Barber pole worm</name>
    <dbReference type="NCBI Taxonomy" id="6289"/>
    <lineage>
        <taxon>Eukaryota</taxon>
        <taxon>Metazoa</taxon>
        <taxon>Ecdysozoa</taxon>
        <taxon>Nematoda</taxon>
        <taxon>Chromadorea</taxon>
        <taxon>Rhabditida</taxon>
        <taxon>Rhabditina</taxon>
        <taxon>Rhabditomorpha</taxon>
        <taxon>Strongyloidea</taxon>
        <taxon>Trichostrongylidae</taxon>
        <taxon>Haemonchus</taxon>
    </lineage>
</organism>
<dbReference type="SUPFAM" id="SSF57667">
    <property type="entry name" value="beta-beta-alpha zinc fingers"/>
    <property type="match status" value="1"/>
</dbReference>
<dbReference type="OrthoDB" id="10066279at2759"/>
<reference evidence="4" key="1">
    <citation type="submission" date="2020-12" db="UniProtKB">
        <authorList>
            <consortium name="WormBaseParasite"/>
        </authorList>
    </citation>
    <scope>IDENTIFICATION</scope>
    <source>
        <strain evidence="4">MHco3</strain>
    </source>
</reference>
<dbReference type="PROSITE" id="PS00028">
    <property type="entry name" value="ZINC_FINGER_C2H2_1"/>
    <property type="match status" value="2"/>
</dbReference>
<evidence type="ECO:0000259" key="2">
    <source>
        <dbReference type="PROSITE" id="PS00028"/>
    </source>
</evidence>
<dbReference type="InterPro" id="IPR036236">
    <property type="entry name" value="Znf_C2H2_sf"/>
</dbReference>
<feature type="region of interest" description="Disordered" evidence="1">
    <location>
        <begin position="567"/>
        <end position="604"/>
    </location>
</feature>
<evidence type="ECO:0000313" key="4">
    <source>
        <dbReference type="WBParaSite" id="HCON_00163960-00001"/>
    </source>
</evidence>
<feature type="domain" description="C2H2-type" evidence="2">
    <location>
        <begin position="664"/>
        <end position="684"/>
    </location>
</feature>
<dbReference type="SMART" id="SM00355">
    <property type="entry name" value="ZnF_C2H2"/>
    <property type="match status" value="5"/>
</dbReference>
<dbReference type="Proteomes" id="UP000025227">
    <property type="component" value="Unplaced"/>
</dbReference>
<dbReference type="PANTHER" id="PTHR21020:SF0">
    <property type="entry name" value="ZINC FINGER PROTEIN 800"/>
    <property type="match status" value="1"/>
</dbReference>
<evidence type="ECO:0000313" key="3">
    <source>
        <dbReference type="Proteomes" id="UP000025227"/>
    </source>
</evidence>
<keyword evidence="3" id="KW-1185">Reference proteome</keyword>
<dbReference type="WBParaSite" id="HCON_00163960-00001">
    <property type="protein sequence ID" value="HCON_00163960-00001"/>
    <property type="gene ID" value="HCON_00163960"/>
</dbReference>
<evidence type="ECO:0000256" key="1">
    <source>
        <dbReference type="SAM" id="MobiDB-lite"/>
    </source>
</evidence>
<dbReference type="OMA" id="GKYQTMM"/>
<feature type="domain" description="C2H2-type" evidence="2">
    <location>
        <begin position="248"/>
        <end position="269"/>
    </location>
</feature>